<proteinExistence type="predicted"/>
<evidence type="ECO:0008006" key="4">
    <source>
        <dbReference type="Google" id="ProtNLM"/>
    </source>
</evidence>
<protein>
    <recommendedName>
        <fullName evidence="4">DUF2939 family protein</fullName>
    </recommendedName>
</protein>
<organism evidence="2 3">
    <name type="scientific">Marichromatium gracile</name>
    <name type="common">Chromatium gracile</name>
    <dbReference type="NCBI Taxonomy" id="1048"/>
    <lineage>
        <taxon>Bacteria</taxon>
        <taxon>Pseudomonadati</taxon>
        <taxon>Pseudomonadota</taxon>
        <taxon>Gammaproteobacteria</taxon>
        <taxon>Chromatiales</taxon>
        <taxon>Chromatiaceae</taxon>
        <taxon>Marichromatium</taxon>
    </lineage>
</organism>
<sequence length="185" mass="20094">MKILPLLLAVALLLGLGYVAAGPYLTVAQIRTGLVERDPVMLEQHVDFPRLRAGLKDQLNVRLLEEAQDDGETSNPLALALVGLATQLIDKVVDTFVTPAGLARIMAGETPEPGVGLPATPAGEADAPDDDGGGERRPFADARYVYDDLDTFSVWVPTEDGRELRCVLERDGLRWRLVNIVLPRD</sequence>
<accession>A0ABR5VHQ6</accession>
<reference evidence="2 3" key="1">
    <citation type="submission" date="2016-02" db="EMBL/GenBank/DDBJ databases">
        <title>Genome sequence of Marichromatium gracile YL-28, a purple sulfur bacterium.</title>
        <authorList>
            <person name="Zhao C."/>
            <person name="Hong X."/>
            <person name="Chen S."/>
            <person name="Yang S."/>
        </authorList>
    </citation>
    <scope>NUCLEOTIDE SEQUENCE [LARGE SCALE GENOMIC DNA]</scope>
    <source>
        <strain evidence="2 3">YL28</strain>
    </source>
</reference>
<name>A0ABR5VHQ6_MARGR</name>
<dbReference type="InterPro" id="IPR021330">
    <property type="entry name" value="DUF2939"/>
</dbReference>
<evidence type="ECO:0000313" key="3">
    <source>
        <dbReference type="Proteomes" id="UP000075766"/>
    </source>
</evidence>
<evidence type="ECO:0000256" key="1">
    <source>
        <dbReference type="SAM" id="MobiDB-lite"/>
    </source>
</evidence>
<gene>
    <name evidence="2" type="ORF">AY586_15545</name>
</gene>
<dbReference type="Proteomes" id="UP000075766">
    <property type="component" value="Unassembled WGS sequence"/>
</dbReference>
<dbReference type="EMBL" id="LSYU01000072">
    <property type="protein sequence ID" value="KXX63932.1"/>
    <property type="molecule type" value="Genomic_DNA"/>
</dbReference>
<dbReference type="RefSeq" id="WP_062276464.1">
    <property type="nucleotide sequence ID" value="NZ_LSYU01000072.1"/>
</dbReference>
<evidence type="ECO:0000313" key="2">
    <source>
        <dbReference type="EMBL" id="KXX63932.1"/>
    </source>
</evidence>
<keyword evidence="3" id="KW-1185">Reference proteome</keyword>
<dbReference type="Pfam" id="PF11159">
    <property type="entry name" value="DUF2939"/>
    <property type="match status" value="1"/>
</dbReference>
<feature type="region of interest" description="Disordered" evidence="1">
    <location>
        <begin position="108"/>
        <end position="138"/>
    </location>
</feature>
<comment type="caution">
    <text evidence="2">The sequence shown here is derived from an EMBL/GenBank/DDBJ whole genome shotgun (WGS) entry which is preliminary data.</text>
</comment>